<accession>A0A934IGA9</accession>
<evidence type="ECO:0000313" key="2">
    <source>
        <dbReference type="EMBL" id="MBJ3762895.1"/>
    </source>
</evidence>
<gene>
    <name evidence="2" type="ORF">ILP92_09070</name>
</gene>
<sequence>MTFPTRRAVLAGGAAMALATAGCGNGVSSRGSAQIDARVQSTLNYLYSTYPATQDLRDKASGILVMPLITKAGLGVGGSYGRGALLVNGSPIDYYSATQATLGLQIGAQQYAHVLFFMTNDALYDFRNSSGYEAGADIEYAFRDQGGNLSATTTSSLTPVIGVVFGQAGAIAGASVEGTKYTRIIP</sequence>
<proteinExistence type="predicted"/>
<dbReference type="RefSeq" id="WP_198916073.1">
    <property type="nucleotide sequence ID" value="NZ_JAEKPD010000008.1"/>
</dbReference>
<dbReference type="CDD" id="cd11524">
    <property type="entry name" value="SYLF"/>
    <property type="match status" value="1"/>
</dbReference>
<protein>
    <submittedName>
        <fullName evidence="2">Lipid-binding SYLF domain-containing protein</fullName>
    </submittedName>
</protein>
<evidence type="ECO:0000313" key="3">
    <source>
        <dbReference type="Proteomes" id="UP000642488"/>
    </source>
</evidence>
<dbReference type="Pfam" id="PF04366">
    <property type="entry name" value="Ysc84"/>
    <property type="match status" value="1"/>
</dbReference>
<comment type="caution">
    <text evidence="2">The sequence shown here is derived from an EMBL/GenBank/DDBJ whole genome shotgun (WGS) entry which is preliminary data.</text>
</comment>
<dbReference type="PROSITE" id="PS51257">
    <property type="entry name" value="PROKAR_LIPOPROTEIN"/>
    <property type="match status" value="1"/>
</dbReference>
<evidence type="ECO:0000259" key="1">
    <source>
        <dbReference type="Pfam" id="PF04366"/>
    </source>
</evidence>
<dbReference type="InterPro" id="IPR006311">
    <property type="entry name" value="TAT_signal"/>
</dbReference>
<organism evidence="2 3">
    <name type="scientific">Palleronia pontilimi</name>
    <dbReference type="NCBI Taxonomy" id="1964209"/>
    <lineage>
        <taxon>Bacteria</taxon>
        <taxon>Pseudomonadati</taxon>
        <taxon>Pseudomonadota</taxon>
        <taxon>Alphaproteobacteria</taxon>
        <taxon>Rhodobacterales</taxon>
        <taxon>Roseobacteraceae</taxon>
        <taxon>Palleronia</taxon>
    </lineage>
</organism>
<dbReference type="InterPro" id="IPR007461">
    <property type="entry name" value="Ysc84_actin-binding"/>
</dbReference>
<name>A0A934IGA9_9RHOB</name>
<dbReference type="PROSITE" id="PS51318">
    <property type="entry name" value="TAT"/>
    <property type="match status" value="1"/>
</dbReference>
<dbReference type="Proteomes" id="UP000642488">
    <property type="component" value="Unassembled WGS sequence"/>
</dbReference>
<feature type="domain" description="Ysc84 actin-binding" evidence="1">
    <location>
        <begin position="99"/>
        <end position="182"/>
    </location>
</feature>
<dbReference type="AlphaFoldDB" id="A0A934IGA9"/>
<reference evidence="2" key="1">
    <citation type="submission" date="2020-12" db="EMBL/GenBank/DDBJ databases">
        <title>Bacterial taxonomy.</title>
        <authorList>
            <person name="Pan X."/>
        </authorList>
    </citation>
    <scope>NUCLEOTIDE SEQUENCE</scope>
    <source>
        <strain evidence="2">KCTC 52957</strain>
    </source>
</reference>
<dbReference type="EMBL" id="JAEKPD010000008">
    <property type="protein sequence ID" value="MBJ3762895.1"/>
    <property type="molecule type" value="Genomic_DNA"/>
</dbReference>
<keyword evidence="3" id="KW-1185">Reference proteome</keyword>